<dbReference type="Proteomes" id="UP000218263">
    <property type="component" value="Chromosome"/>
</dbReference>
<evidence type="ECO:0000313" key="2">
    <source>
        <dbReference type="Proteomes" id="UP000218263"/>
    </source>
</evidence>
<proteinExistence type="predicted"/>
<keyword evidence="2" id="KW-1185">Reference proteome</keyword>
<dbReference type="EMBL" id="AP017313">
    <property type="protein sequence ID" value="BAU55622.1"/>
    <property type="molecule type" value="Genomic_DNA"/>
</dbReference>
<dbReference type="KEGG" id="mgot:MgSA37_03813"/>
<gene>
    <name evidence="1" type="ORF">MgSA37_03813</name>
</gene>
<name>A0A0X8X5S5_9SPHI</name>
<organism evidence="1 2">
    <name type="scientific">Mucilaginibacter gotjawali</name>
    <dbReference type="NCBI Taxonomy" id="1550579"/>
    <lineage>
        <taxon>Bacteria</taxon>
        <taxon>Pseudomonadati</taxon>
        <taxon>Bacteroidota</taxon>
        <taxon>Sphingobacteriia</taxon>
        <taxon>Sphingobacteriales</taxon>
        <taxon>Sphingobacteriaceae</taxon>
        <taxon>Mucilaginibacter</taxon>
    </lineage>
</organism>
<accession>A0A0X8X5S5</accession>
<sequence>MGAYESDFYNNPVVKACRDEYLSNKTIDMKTTNTFDGAVDEFAKKI</sequence>
<dbReference type="AlphaFoldDB" id="A0A0X8X5S5"/>
<protein>
    <submittedName>
        <fullName evidence="1">Uncharacterized protein</fullName>
    </submittedName>
</protein>
<evidence type="ECO:0000313" key="1">
    <source>
        <dbReference type="EMBL" id="BAU55622.1"/>
    </source>
</evidence>
<reference evidence="1 2" key="1">
    <citation type="submission" date="2015-12" db="EMBL/GenBank/DDBJ databases">
        <title>Genome sequence of Mucilaginibacter gotjawali.</title>
        <authorList>
            <person name="Lee J.S."/>
            <person name="Lee K.C."/>
            <person name="Kim K.K."/>
            <person name="Lee B.W."/>
        </authorList>
    </citation>
    <scope>NUCLEOTIDE SEQUENCE [LARGE SCALE GENOMIC DNA]</scope>
    <source>
        <strain evidence="1 2">SA3-7</strain>
    </source>
</reference>